<protein>
    <submittedName>
        <fullName evidence="6">DELTA-actitoxin-Afr1a</fullName>
    </submittedName>
</protein>
<dbReference type="GO" id="GO:0044218">
    <property type="term" value="C:other organism cell membrane"/>
    <property type="evidence" value="ECO:0007669"/>
    <property type="project" value="UniProtKB-KW"/>
</dbReference>
<dbReference type="Proteomes" id="UP000503349">
    <property type="component" value="Chromosome 15"/>
</dbReference>
<evidence type="ECO:0000256" key="1">
    <source>
        <dbReference type="ARBA" id="ARBA00004175"/>
    </source>
</evidence>
<dbReference type="Gene3D" id="2.60.270.20">
    <property type="entry name" value="Cytolysin/lectin"/>
    <property type="match status" value="1"/>
</dbReference>
<keyword evidence="5" id="KW-0166">Nematocyst</keyword>
<keyword evidence="4" id="KW-1053">Target membrane</keyword>
<dbReference type="AlphaFoldDB" id="A0A6G1QDL8"/>
<keyword evidence="7" id="KW-1185">Reference proteome</keyword>
<dbReference type="PANTHER" id="PTHR40388">
    <property type="entry name" value="BRYOPORIN"/>
    <property type="match status" value="1"/>
</dbReference>
<name>A0A6G1QDL8_CHAAH</name>
<dbReference type="InterPro" id="IPR009104">
    <property type="entry name" value="Anemon_actinoporin-like"/>
</dbReference>
<reference evidence="7" key="2">
    <citation type="submission" date="2019-02" db="EMBL/GenBank/DDBJ databases">
        <title>Opniocepnalus argus Var Kimnra genome.</title>
        <authorList>
            <person name="Zhou C."/>
            <person name="Xiao S."/>
        </authorList>
    </citation>
    <scope>NUCLEOTIDE SEQUENCE [LARGE SCALE GENOMIC DNA]</scope>
</reference>
<dbReference type="InterPro" id="IPR050677">
    <property type="entry name" value="Actinoporin_PFT"/>
</dbReference>
<sequence length="183" mass="20154">MPLPVSEVVDVATGLGTTIASLAPTHRQCTIEIENKSDHMLMSPRIYTVSGSSEKSLPPTISVSSSGSALFAKTPHTACGSVGVFTYDLYQNSTKQNRGKMAVMFSNPYDFNMHSNWFAVGVFDMNKQCDCNLYNEMYYNEEKGFVRGEAKFGSLTYTSHGVTIRATMSDSYQPVINLQLSDN</sequence>
<evidence type="ECO:0000313" key="7">
    <source>
        <dbReference type="Proteomes" id="UP000503349"/>
    </source>
</evidence>
<evidence type="ECO:0000313" key="6">
    <source>
        <dbReference type="EMBL" id="KAF3700645.1"/>
    </source>
</evidence>
<dbReference type="GO" id="GO:0046931">
    <property type="term" value="P:pore complex assembly"/>
    <property type="evidence" value="ECO:0007669"/>
    <property type="project" value="InterPro"/>
</dbReference>
<evidence type="ECO:0000256" key="2">
    <source>
        <dbReference type="ARBA" id="ARBA00004532"/>
    </source>
</evidence>
<evidence type="ECO:0000256" key="5">
    <source>
        <dbReference type="ARBA" id="ARBA00023331"/>
    </source>
</evidence>
<keyword evidence="4" id="KW-0472">Membrane</keyword>
<evidence type="ECO:0000256" key="4">
    <source>
        <dbReference type="ARBA" id="ARBA00023298"/>
    </source>
</evidence>
<organism evidence="6 7">
    <name type="scientific">Channa argus</name>
    <name type="common">Northern snakehead</name>
    <name type="synonym">Ophicephalus argus</name>
    <dbReference type="NCBI Taxonomy" id="215402"/>
    <lineage>
        <taxon>Eukaryota</taxon>
        <taxon>Metazoa</taxon>
        <taxon>Chordata</taxon>
        <taxon>Craniata</taxon>
        <taxon>Vertebrata</taxon>
        <taxon>Euteleostomi</taxon>
        <taxon>Actinopterygii</taxon>
        <taxon>Neopterygii</taxon>
        <taxon>Teleostei</taxon>
        <taxon>Neoteleostei</taxon>
        <taxon>Acanthomorphata</taxon>
        <taxon>Anabantaria</taxon>
        <taxon>Anabantiformes</taxon>
        <taxon>Channoidei</taxon>
        <taxon>Channidae</taxon>
        <taxon>Channa</taxon>
    </lineage>
</organism>
<gene>
    <name evidence="6" type="ORF">EXN66_Car016332</name>
</gene>
<comment type="subcellular location">
    <subcellularLocation>
        <location evidence="2">Nematocyst</location>
    </subcellularLocation>
    <subcellularLocation>
        <location evidence="1">Target cell membrane</location>
    </subcellularLocation>
</comment>
<dbReference type="InterPro" id="IPR015926">
    <property type="entry name" value="Cytolysin/lectin"/>
</dbReference>
<proteinExistence type="predicted"/>
<dbReference type="Pfam" id="PF06369">
    <property type="entry name" value="Anemone_cytotox"/>
    <property type="match status" value="1"/>
</dbReference>
<dbReference type="GO" id="GO:0042151">
    <property type="term" value="C:nematocyst"/>
    <property type="evidence" value="ECO:0007669"/>
    <property type="project" value="UniProtKB-SubCell"/>
</dbReference>
<evidence type="ECO:0000256" key="3">
    <source>
        <dbReference type="ARBA" id="ARBA00022537"/>
    </source>
</evidence>
<dbReference type="GO" id="GO:0046930">
    <property type="term" value="C:pore complex"/>
    <property type="evidence" value="ECO:0007669"/>
    <property type="project" value="InterPro"/>
</dbReference>
<accession>A0A6G1QDL8</accession>
<keyword evidence="3" id="KW-1052">Target cell membrane</keyword>
<dbReference type="SUPFAM" id="SSF63724">
    <property type="entry name" value="Cytolysin/lectin"/>
    <property type="match status" value="1"/>
</dbReference>
<dbReference type="PANTHER" id="PTHR40388:SF2">
    <property type="entry name" value="ACTINOPORIN-LIKE PROTEIN"/>
    <property type="match status" value="1"/>
</dbReference>
<dbReference type="EMBL" id="CM015726">
    <property type="protein sequence ID" value="KAF3700645.1"/>
    <property type="molecule type" value="Genomic_DNA"/>
</dbReference>
<dbReference type="GO" id="GO:0015267">
    <property type="term" value="F:channel activity"/>
    <property type="evidence" value="ECO:0007669"/>
    <property type="project" value="InterPro"/>
</dbReference>
<dbReference type="GO" id="GO:0051715">
    <property type="term" value="P:cytolysis in another organism"/>
    <property type="evidence" value="ECO:0007669"/>
    <property type="project" value="InterPro"/>
</dbReference>
<reference evidence="6 7" key="1">
    <citation type="submission" date="2019-02" db="EMBL/GenBank/DDBJ databases">
        <title>Opniocepnalus argus genome.</title>
        <authorList>
            <person name="Zhou C."/>
            <person name="Xiao S."/>
        </authorList>
    </citation>
    <scope>NUCLEOTIDE SEQUENCE [LARGE SCALE GENOMIC DNA]</scope>
    <source>
        <strain evidence="6">OARG1902GOOAL</strain>
        <tissue evidence="6">Muscle</tissue>
    </source>
</reference>
<dbReference type="GO" id="GO:0006812">
    <property type="term" value="P:monoatomic cation transport"/>
    <property type="evidence" value="ECO:0007669"/>
    <property type="project" value="InterPro"/>
</dbReference>